<dbReference type="EMBL" id="LT853693">
    <property type="protein sequence ID" value="SMQ47672.1"/>
    <property type="molecule type" value="Genomic_DNA"/>
</dbReference>
<dbReference type="PANTHER" id="PTHR40470:SF1">
    <property type="entry name" value="PHYTANOYL-COA DIOXYGENASE FAMILY PROTEIN (AFU_ORTHOLOGUE AFUA_2G15850)"/>
    <property type="match status" value="1"/>
</dbReference>
<protein>
    <recommendedName>
        <fullName evidence="3">Phytanoyl-CoA dioxygenase</fullName>
    </recommendedName>
</protein>
<evidence type="ECO:0000313" key="2">
    <source>
        <dbReference type="Proteomes" id="UP000215127"/>
    </source>
</evidence>
<sequence>MSPTTSNLKDDFDREGYVIVPSDLSSAQLEDLRKASKNVAALARAGQWPHVRTLPRQFPPWPSDPSRGIWGVQHLMHPDLPGHQLFTSTYFSDRIIETVRELMGGCAEDELVLELYNLLVRPDEDFELRWHRDDIPATATPEEQMARLNKPAFHAQWNCCLYDDASLIVVPQSHRRPLNDSERDADPLEPSMLSQLAVQLKAGDIVFYNNNILHRGVYRTDVERMTLHGSIGHVDGGPLRARNVLQHGRDWIGGVDFSQVENPDRASGMRERLLELGKKYEEVGFAHDE</sequence>
<keyword evidence="2" id="KW-1185">Reference proteome</keyword>
<dbReference type="AlphaFoldDB" id="A0A1X7RJT8"/>
<dbReference type="Gene3D" id="2.60.120.620">
    <property type="entry name" value="q2cbj1_9rhob like domain"/>
    <property type="match status" value="1"/>
</dbReference>
<dbReference type="STRING" id="1276538.A0A1X7RJT8"/>
<evidence type="ECO:0008006" key="3">
    <source>
        <dbReference type="Google" id="ProtNLM"/>
    </source>
</evidence>
<reference evidence="1 2" key="1">
    <citation type="submission" date="2016-06" db="EMBL/GenBank/DDBJ databases">
        <authorList>
            <person name="Kjaerup R.B."/>
            <person name="Dalgaard T.S."/>
            <person name="Juul-Madsen H.R."/>
        </authorList>
    </citation>
    <scope>NUCLEOTIDE SEQUENCE [LARGE SCALE GENOMIC DNA]</scope>
</reference>
<evidence type="ECO:0000313" key="1">
    <source>
        <dbReference type="EMBL" id="SMQ47672.1"/>
    </source>
</evidence>
<dbReference type="Proteomes" id="UP000215127">
    <property type="component" value="Chromosome 2"/>
</dbReference>
<dbReference type="Pfam" id="PF05721">
    <property type="entry name" value="PhyH"/>
    <property type="match status" value="1"/>
</dbReference>
<organism evidence="1 2">
    <name type="scientific">Zymoseptoria tritici (strain ST99CH_3D7)</name>
    <dbReference type="NCBI Taxonomy" id="1276538"/>
    <lineage>
        <taxon>Eukaryota</taxon>
        <taxon>Fungi</taxon>
        <taxon>Dikarya</taxon>
        <taxon>Ascomycota</taxon>
        <taxon>Pezizomycotina</taxon>
        <taxon>Dothideomycetes</taxon>
        <taxon>Dothideomycetidae</taxon>
        <taxon>Mycosphaerellales</taxon>
        <taxon>Mycosphaerellaceae</taxon>
        <taxon>Zymoseptoria</taxon>
    </lineage>
</organism>
<dbReference type="InterPro" id="IPR008775">
    <property type="entry name" value="Phytyl_CoA_dOase-like"/>
</dbReference>
<proteinExistence type="predicted"/>
<dbReference type="SUPFAM" id="SSF51197">
    <property type="entry name" value="Clavaminate synthase-like"/>
    <property type="match status" value="1"/>
</dbReference>
<accession>A0A1X7RJT8</accession>
<gene>
    <name evidence="1" type="ORF">ZT3D7_G2820</name>
</gene>
<dbReference type="PANTHER" id="PTHR40470">
    <property type="entry name" value="PHYTANOYL-COA DIOXYGENASE FAMILY PROTEIN (AFU_ORTHOLOGUE AFUA_2G15850)"/>
    <property type="match status" value="1"/>
</dbReference>
<name>A0A1X7RJT8_ZYMT9</name>